<feature type="binding site" evidence="3">
    <location>
        <position position="186"/>
    </location>
    <ligand>
        <name>Cu cation</name>
        <dbReference type="ChEBI" id="CHEBI:23378"/>
    </ligand>
</feature>
<evidence type="ECO:0000256" key="3">
    <source>
        <dbReference type="PIRSR" id="PIRSR603782-1"/>
    </source>
</evidence>
<dbReference type="CDD" id="cd02968">
    <property type="entry name" value="SCO"/>
    <property type="match status" value="1"/>
</dbReference>
<evidence type="ECO:0000256" key="4">
    <source>
        <dbReference type="PIRSR" id="PIRSR603782-2"/>
    </source>
</evidence>
<keyword evidence="4" id="KW-1015">Disulfide bond</keyword>
<gene>
    <name evidence="6" type="ORF">PS2015_35</name>
</gene>
<dbReference type="InterPro" id="IPR003782">
    <property type="entry name" value="SCO1/SenC"/>
</dbReference>
<feature type="binding site" evidence="3">
    <location>
        <position position="90"/>
    </location>
    <ligand>
        <name>Cu cation</name>
        <dbReference type="ChEBI" id="CHEBI:23378"/>
    </ligand>
</feature>
<dbReference type="PATRIC" id="fig|1249552.3.peg.35"/>
<dbReference type="InterPro" id="IPR036249">
    <property type="entry name" value="Thioredoxin-like_sf"/>
</dbReference>
<dbReference type="EMBL" id="CP013189">
    <property type="protein sequence ID" value="ALO44733.1"/>
    <property type="molecule type" value="Genomic_DNA"/>
</dbReference>
<reference evidence="6 7" key="1">
    <citation type="submission" date="2015-11" db="EMBL/GenBank/DDBJ databases">
        <authorList>
            <person name="Zhang Y."/>
            <person name="Guo Z."/>
        </authorList>
    </citation>
    <scope>NUCLEOTIDE SEQUENCE [LARGE SCALE GENOMIC DNA]</scope>
    <source>
        <strain evidence="6 7">KCTC 32221</strain>
    </source>
</reference>
<name>A0A0S2K8U5_9GAMM</name>
<dbReference type="OrthoDB" id="9790194at2"/>
<dbReference type="Pfam" id="PF02630">
    <property type="entry name" value="SCO1-SenC"/>
    <property type="match status" value="1"/>
</dbReference>
<dbReference type="KEGG" id="pspi:PS2015_35"/>
<dbReference type="PANTHER" id="PTHR12151:SF25">
    <property type="entry name" value="LINALOOL DEHYDRATASE_ISOMERASE DOMAIN-CONTAINING PROTEIN"/>
    <property type="match status" value="1"/>
</dbReference>
<keyword evidence="7" id="KW-1185">Reference proteome</keyword>
<evidence type="ECO:0000313" key="7">
    <source>
        <dbReference type="Proteomes" id="UP000065641"/>
    </source>
</evidence>
<dbReference type="AlphaFoldDB" id="A0A0S2K8U5"/>
<feature type="binding site" evidence="3">
    <location>
        <position position="94"/>
    </location>
    <ligand>
        <name>Cu cation</name>
        <dbReference type="ChEBI" id="CHEBI:23378"/>
    </ligand>
</feature>
<evidence type="ECO:0000256" key="1">
    <source>
        <dbReference type="ARBA" id="ARBA00010996"/>
    </source>
</evidence>
<dbReference type="InterPro" id="IPR013766">
    <property type="entry name" value="Thioredoxin_domain"/>
</dbReference>
<dbReference type="STRING" id="1249552.PS2015_35"/>
<keyword evidence="3" id="KW-0479">Metal-binding</keyword>
<dbReference type="Gene3D" id="3.40.30.10">
    <property type="entry name" value="Glutaredoxin"/>
    <property type="match status" value="1"/>
</dbReference>
<dbReference type="Proteomes" id="UP000065641">
    <property type="component" value="Chromosome"/>
</dbReference>
<evidence type="ECO:0000256" key="2">
    <source>
        <dbReference type="ARBA" id="ARBA00023008"/>
    </source>
</evidence>
<keyword evidence="2 3" id="KW-0186">Copper</keyword>
<dbReference type="RefSeq" id="WP_058020268.1">
    <property type="nucleotide sequence ID" value="NZ_CP013189.1"/>
</dbReference>
<evidence type="ECO:0000259" key="5">
    <source>
        <dbReference type="PROSITE" id="PS51352"/>
    </source>
</evidence>
<dbReference type="PROSITE" id="PS51352">
    <property type="entry name" value="THIOREDOXIN_2"/>
    <property type="match status" value="1"/>
</dbReference>
<dbReference type="SUPFAM" id="SSF52833">
    <property type="entry name" value="Thioredoxin-like"/>
    <property type="match status" value="1"/>
</dbReference>
<proteinExistence type="inferred from homology"/>
<feature type="domain" description="Thioredoxin" evidence="5">
    <location>
        <begin position="52"/>
        <end position="208"/>
    </location>
</feature>
<sequence>MKRGVKITLIVCLIWVAFVFYMTYARYADNNNPTQPETVSEEELREIGAMIYPEPVAVSAFELQDHHGQPFTEQSFQDNWTLVFFGFTNCPDICPLTMFELTGFYNDLQGSPLRDDTQVIMVSVDPFRDDTAKIAQFMAGYHEDFLGVNGDYGVVSKLASELFIAHGIMPVPAPDGGTPRNFMVDHSGNILIIDPQGRYRGFLEPNIKRDNITQAYEIIRSAL</sequence>
<organism evidence="6 7">
    <name type="scientific">Pseudohongiella spirulinae</name>
    <dbReference type="NCBI Taxonomy" id="1249552"/>
    <lineage>
        <taxon>Bacteria</taxon>
        <taxon>Pseudomonadati</taxon>
        <taxon>Pseudomonadota</taxon>
        <taxon>Gammaproteobacteria</taxon>
        <taxon>Pseudomonadales</taxon>
        <taxon>Pseudohongiellaceae</taxon>
        <taxon>Pseudohongiella</taxon>
    </lineage>
</organism>
<evidence type="ECO:0000313" key="6">
    <source>
        <dbReference type="EMBL" id="ALO44733.1"/>
    </source>
</evidence>
<dbReference type="PANTHER" id="PTHR12151">
    <property type="entry name" value="ELECTRON TRANSPORT PROTIN SCO1/SENC FAMILY MEMBER"/>
    <property type="match status" value="1"/>
</dbReference>
<dbReference type="GO" id="GO:0046872">
    <property type="term" value="F:metal ion binding"/>
    <property type="evidence" value="ECO:0007669"/>
    <property type="project" value="UniProtKB-KW"/>
</dbReference>
<accession>A0A0S2K8U5</accession>
<comment type="similarity">
    <text evidence="1">Belongs to the SCO1/2 family.</text>
</comment>
<protein>
    <recommendedName>
        <fullName evidence="5">Thioredoxin domain-containing protein</fullName>
    </recommendedName>
</protein>
<feature type="disulfide bond" description="Redox-active" evidence="4">
    <location>
        <begin position="90"/>
        <end position="94"/>
    </location>
</feature>